<protein>
    <submittedName>
        <fullName evidence="7">Glutathione import ATP-binding protein GsiA</fullName>
        <ecNumber evidence="7">3.6.3.-</ecNumber>
    </submittedName>
</protein>
<evidence type="ECO:0000259" key="6">
    <source>
        <dbReference type="PROSITE" id="PS50893"/>
    </source>
</evidence>
<evidence type="ECO:0000256" key="4">
    <source>
        <dbReference type="ARBA" id="ARBA00022840"/>
    </source>
</evidence>
<dbReference type="RefSeq" id="WP_088918320.1">
    <property type="nucleotide sequence ID" value="NZ_CP018632.1"/>
</dbReference>
<dbReference type="GO" id="GO:0055085">
    <property type="term" value="P:transmembrane transport"/>
    <property type="evidence" value="ECO:0007669"/>
    <property type="project" value="UniProtKB-ARBA"/>
</dbReference>
<dbReference type="SMART" id="SM00382">
    <property type="entry name" value="AAA"/>
    <property type="match status" value="2"/>
</dbReference>
<dbReference type="NCBIfam" id="TIGR01727">
    <property type="entry name" value="oligo_HPY"/>
    <property type="match status" value="2"/>
</dbReference>
<reference evidence="7 8" key="1">
    <citation type="submission" date="2016-12" db="EMBL/GenBank/DDBJ databases">
        <authorList>
            <person name="Song W.-J."/>
            <person name="Kurnit D.M."/>
        </authorList>
    </citation>
    <scope>NUCLEOTIDE SEQUENCE [LARGE SCALE GENOMIC DNA]</scope>
    <source>
        <strain evidence="7 8">IMCC3135</strain>
    </source>
</reference>
<dbReference type="EMBL" id="CP018632">
    <property type="protein sequence ID" value="ASJ73072.1"/>
    <property type="molecule type" value="Genomic_DNA"/>
</dbReference>
<evidence type="ECO:0000256" key="2">
    <source>
        <dbReference type="ARBA" id="ARBA00022448"/>
    </source>
</evidence>
<keyword evidence="7" id="KW-0378">Hydrolase</keyword>
<dbReference type="InterPro" id="IPR027417">
    <property type="entry name" value="P-loop_NTPase"/>
</dbReference>
<dbReference type="PROSITE" id="PS50893">
    <property type="entry name" value="ABC_TRANSPORTER_2"/>
    <property type="match status" value="2"/>
</dbReference>
<dbReference type="PANTHER" id="PTHR43776">
    <property type="entry name" value="TRANSPORT ATP-BINDING PROTEIN"/>
    <property type="match status" value="1"/>
</dbReference>
<dbReference type="Gene3D" id="3.40.50.300">
    <property type="entry name" value="P-loop containing nucleotide triphosphate hydrolases"/>
    <property type="match status" value="2"/>
</dbReference>
<dbReference type="PANTHER" id="PTHR43776:SF7">
    <property type="entry name" value="D,D-DIPEPTIDE TRANSPORT ATP-BINDING PROTEIN DDPF-RELATED"/>
    <property type="match status" value="1"/>
</dbReference>
<dbReference type="CDD" id="cd03257">
    <property type="entry name" value="ABC_NikE_OppD_transporters"/>
    <property type="match status" value="2"/>
</dbReference>
<dbReference type="InterPro" id="IPR013563">
    <property type="entry name" value="Oligopep_ABC_C"/>
</dbReference>
<gene>
    <name evidence="7" type="primary">gsiA_4</name>
    <name evidence="7" type="ORF">IMCC3135_14935</name>
</gene>
<dbReference type="InterPro" id="IPR003593">
    <property type="entry name" value="AAA+_ATPase"/>
</dbReference>
<dbReference type="NCBIfam" id="NF008453">
    <property type="entry name" value="PRK11308.1"/>
    <property type="match status" value="2"/>
</dbReference>
<dbReference type="GO" id="GO:0016887">
    <property type="term" value="F:ATP hydrolysis activity"/>
    <property type="evidence" value="ECO:0007669"/>
    <property type="project" value="InterPro"/>
</dbReference>
<evidence type="ECO:0000256" key="3">
    <source>
        <dbReference type="ARBA" id="ARBA00022741"/>
    </source>
</evidence>
<evidence type="ECO:0000256" key="1">
    <source>
        <dbReference type="ARBA" id="ARBA00005417"/>
    </source>
</evidence>
<dbReference type="GO" id="GO:0005524">
    <property type="term" value="F:ATP binding"/>
    <property type="evidence" value="ECO:0007669"/>
    <property type="project" value="UniProtKB-KW"/>
</dbReference>
<dbReference type="PROSITE" id="PS00211">
    <property type="entry name" value="ABC_TRANSPORTER_1"/>
    <property type="match status" value="2"/>
</dbReference>
<dbReference type="Proteomes" id="UP000250079">
    <property type="component" value="Chromosome"/>
</dbReference>
<feature type="domain" description="ABC transporter" evidence="6">
    <location>
        <begin position="365"/>
        <end position="600"/>
    </location>
</feature>
<dbReference type="Pfam" id="PF00005">
    <property type="entry name" value="ABC_tran"/>
    <property type="match status" value="2"/>
</dbReference>
<sequence>MNDLTPILRIENYSLSYATRAGTVRILDGIELEIKRGEVLGLVGESGSAKSSLANAIMRDLPGKVASESGRMLFCAEDILGVDENAMQAIRGNRIAMVMQNASTALNPTLSLGDHVIEMLKQHGKGLEGDVKQLAVEALDLVGLPDPVAMMKRYAHEVSGGEKQRVVLAMALACEPELILFDEPTSALDATTAATLLDLFALLQQRTGVSALFISHDLGVVSSVADRVAVIYGGRVVEEAQTSQLFSNPQHPYTRALLASLPRPSDTRTGRQLATRRSRPAPRLGPAPSCIYSQSCAYHEPDRCDSGIVGLQADKGHAVACVKVVAEFAGTEQPLQQRATLIRSQSRPQTMMALSGVSVSYGRTSWLDSLRGKTRKVHAVIDVNLTLIKGETLALVGESGCGKSTLAKTLAGLVGFEGELSLSGTPVRRIDEKYRSRVQIIFQNPDSSLNPRHSINTILSRPLALYRTSLAAAERLTEVKALLQRVQLPEHYASRYPHQLSGGEKQRVAIARALAANPEVIICDEVTSGLDASVQASIALLLKSIQRESGTSIIFITHDLGILRHLAHRVAVMYLGEVVELMDINDMDLPPYHPYTEALLSSLPSIDPLTSTRRIRLHGALPKRTERVTGCAFQSRCPHHLGEQCVTEQPPRQLTADGHEIKCHIDINDLSSHAPLWHELVIQPETTS</sequence>
<dbReference type="GO" id="GO:0015833">
    <property type="term" value="P:peptide transport"/>
    <property type="evidence" value="ECO:0007669"/>
    <property type="project" value="InterPro"/>
</dbReference>
<evidence type="ECO:0000256" key="5">
    <source>
        <dbReference type="SAM" id="MobiDB-lite"/>
    </source>
</evidence>
<dbReference type="FunFam" id="3.40.50.300:FF:000016">
    <property type="entry name" value="Oligopeptide ABC transporter ATP-binding component"/>
    <property type="match status" value="1"/>
</dbReference>
<evidence type="ECO:0000313" key="7">
    <source>
        <dbReference type="EMBL" id="ASJ73072.1"/>
    </source>
</evidence>
<dbReference type="InterPro" id="IPR050319">
    <property type="entry name" value="ABC_transp_ATP-bind"/>
</dbReference>
<keyword evidence="2" id="KW-0813">Transport</keyword>
<proteinExistence type="inferred from homology"/>
<name>A0A2Z2NNM1_9GAMM</name>
<feature type="region of interest" description="Disordered" evidence="5">
    <location>
        <begin position="261"/>
        <end position="286"/>
    </location>
</feature>
<keyword evidence="3" id="KW-0547">Nucleotide-binding</keyword>
<dbReference type="OrthoDB" id="9784450at2"/>
<dbReference type="EC" id="3.6.3.-" evidence="7"/>
<keyword evidence="4 7" id="KW-0067">ATP-binding</keyword>
<comment type="similarity">
    <text evidence="1">Belongs to the ABC transporter superfamily.</text>
</comment>
<keyword evidence="8" id="KW-1185">Reference proteome</keyword>
<dbReference type="AlphaFoldDB" id="A0A2Z2NNM1"/>
<dbReference type="InterPro" id="IPR017871">
    <property type="entry name" value="ABC_transporter-like_CS"/>
</dbReference>
<dbReference type="SUPFAM" id="SSF52540">
    <property type="entry name" value="P-loop containing nucleoside triphosphate hydrolases"/>
    <property type="match status" value="2"/>
</dbReference>
<dbReference type="Pfam" id="PF08352">
    <property type="entry name" value="oligo_HPY"/>
    <property type="match status" value="2"/>
</dbReference>
<feature type="domain" description="ABC transporter" evidence="6">
    <location>
        <begin position="8"/>
        <end position="258"/>
    </location>
</feature>
<organism evidence="7 8">
    <name type="scientific">Granulosicoccus antarcticus IMCC3135</name>
    <dbReference type="NCBI Taxonomy" id="1192854"/>
    <lineage>
        <taxon>Bacteria</taxon>
        <taxon>Pseudomonadati</taxon>
        <taxon>Pseudomonadota</taxon>
        <taxon>Gammaproteobacteria</taxon>
        <taxon>Chromatiales</taxon>
        <taxon>Granulosicoccaceae</taxon>
        <taxon>Granulosicoccus</taxon>
    </lineage>
</organism>
<dbReference type="InterPro" id="IPR003439">
    <property type="entry name" value="ABC_transporter-like_ATP-bd"/>
</dbReference>
<evidence type="ECO:0000313" key="8">
    <source>
        <dbReference type="Proteomes" id="UP000250079"/>
    </source>
</evidence>
<dbReference type="KEGG" id="gai:IMCC3135_14935"/>
<accession>A0A2Z2NNM1</accession>